<sequence length="618" mass="70626">MGRFRIKVYLRLRPSDKPSPFIHIQPTSSTVQIDDDKHAGGGPPKNYTERRLFRFDGIIQSSSQEAVFDECAKGVVEDVLTGYHGTIFAYGQVGSGKTFTMTGETKTFIYCGLIPRCIHRIFEEKESKPAAEIKVHVSYLEIHNEVIYDLLAKREAASQITTLEEDGTVEFRGLTRVLCTTEEQALKLFFEGERHKAVAVHPLNQVQVSSRSHCMFTLYVERHAGMASIPEKTAAKLNLVDLAGFGQSKGIEFSEQSKKEIVNINKSLIFLEQISSFRFAQFVQELNTNAIINKLLDPTYTRRKYERQISDLKQELALKDALNGRTDIAYDLTDEMKSELRARVNDFLLQDAEVETIPVDNLKQVREIFKLFREAQMTMLAKLEVLQKELRVTVDVPMMKESITPTLEEEVGVGELDNQGFHVGVAPVNARPDSIDGIPSKMNVNIDDVLASTLFDQQMEAPKKVAPNREKKNKAFIYFKHHTSEGNEYENFLKETRFVLRLKRKLAQELCNHINEVKFDIANLNKDLKEFENSHIFENPDVTNVDKKVSTTTRLQVMKAEYRRDFNALNKVKHEILAIQQKVKSCKQNILEFFYKWLDESDMEDVASSNFEGVSANI</sequence>
<evidence type="ECO:0000313" key="2">
    <source>
        <dbReference type="Proteomes" id="UP001162992"/>
    </source>
</evidence>
<proteinExistence type="predicted"/>
<organism evidence="1 2">
    <name type="scientific">Diphasiastrum complanatum</name>
    <name type="common">Issler's clubmoss</name>
    <name type="synonym">Lycopodium complanatum</name>
    <dbReference type="NCBI Taxonomy" id="34168"/>
    <lineage>
        <taxon>Eukaryota</taxon>
        <taxon>Viridiplantae</taxon>
        <taxon>Streptophyta</taxon>
        <taxon>Embryophyta</taxon>
        <taxon>Tracheophyta</taxon>
        <taxon>Lycopodiopsida</taxon>
        <taxon>Lycopodiales</taxon>
        <taxon>Lycopodiaceae</taxon>
        <taxon>Lycopodioideae</taxon>
        <taxon>Diphasiastrum</taxon>
    </lineage>
</organism>
<dbReference type="Proteomes" id="UP001162992">
    <property type="component" value="Chromosome 13"/>
</dbReference>
<protein>
    <submittedName>
        <fullName evidence="1">Uncharacterized protein</fullName>
    </submittedName>
</protein>
<gene>
    <name evidence="1" type="ORF">O6H91_13G043700</name>
</gene>
<dbReference type="EMBL" id="CM055104">
    <property type="protein sequence ID" value="KAJ7533336.1"/>
    <property type="molecule type" value="Genomic_DNA"/>
</dbReference>
<reference evidence="2" key="1">
    <citation type="journal article" date="2024" name="Proc. Natl. Acad. Sci. U.S.A.">
        <title>Extraordinary preservation of gene collinearity over three hundred million years revealed in homosporous lycophytes.</title>
        <authorList>
            <person name="Li C."/>
            <person name="Wickell D."/>
            <person name="Kuo L.Y."/>
            <person name="Chen X."/>
            <person name="Nie B."/>
            <person name="Liao X."/>
            <person name="Peng D."/>
            <person name="Ji J."/>
            <person name="Jenkins J."/>
            <person name="Williams M."/>
            <person name="Shu S."/>
            <person name="Plott C."/>
            <person name="Barry K."/>
            <person name="Rajasekar S."/>
            <person name="Grimwood J."/>
            <person name="Han X."/>
            <person name="Sun S."/>
            <person name="Hou Z."/>
            <person name="He W."/>
            <person name="Dai G."/>
            <person name="Sun C."/>
            <person name="Schmutz J."/>
            <person name="Leebens-Mack J.H."/>
            <person name="Li F.W."/>
            <person name="Wang L."/>
        </authorList>
    </citation>
    <scope>NUCLEOTIDE SEQUENCE [LARGE SCALE GENOMIC DNA]</scope>
    <source>
        <strain evidence="2">cv. PW_Plant_1</strain>
    </source>
</reference>
<name>A0ACC2BU56_DIPCM</name>
<accession>A0ACC2BU56</accession>
<evidence type="ECO:0000313" key="1">
    <source>
        <dbReference type="EMBL" id="KAJ7533336.1"/>
    </source>
</evidence>
<keyword evidence="2" id="KW-1185">Reference proteome</keyword>
<comment type="caution">
    <text evidence="1">The sequence shown here is derived from an EMBL/GenBank/DDBJ whole genome shotgun (WGS) entry which is preliminary data.</text>
</comment>